<organism evidence="2 3">
    <name type="scientific">Friedmanniomyces endolithicus</name>
    <dbReference type="NCBI Taxonomy" id="329885"/>
    <lineage>
        <taxon>Eukaryota</taxon>
        <taxon>Fungi</taxon>
        <taxon>Dikarya</taxon>
        <taxon>Ascomycota</taxon>
        <taxon>Pezizomycotina</taxon>
        <taxon>Dothideomycetes</taxon>
        <taxon>Dothideomycetidae</taxon>
        <taxon>Mycosphaerellales</taxon>
        <taxon>Teratosphaeriaceae</taxon>
        <taxon>Friedmanniomyces</taxon>
    </lineage>
</organism>
<dbReference type="InterPro" id="IPR020843">
    <property type="entry name" value="ER"/>
</dbReference>
<gene>
    <name evidence="2" type="ORF">B0A54_15447</name>
</gene>
<accession>A0A4U0UB46</accession>
<protein>
    <recommendedName>
        <fullName evidence="1">Enoyl reductase (ER) domain-containing protein</fullName>
    </recommendedName>
</protein>
<evidence type="ECO:0000313" key="2">
    <source>
        <dbReference type="EMBL" id="TKA32643.1"/>
    </source>
</evidence>
<reference evidence="2 3" key="1">
    <citation type="submission" date="2017-03" db="EMBL/GenBank/DDBJ databases">
        <title>Genomes of endolithic fungi from Antarctica.</title>
        <authorList>
            <person name="Coleine C."/>
            <person name="Masonjones S."/>
            <person name="Stajich J.E."/>
        </authorList>
    </citation>
    <scope>NUCLEOTIDE SEQUENCE [LARGE SCALE GENOMIC DNA]</scope>
    <source>
        <strain evidence="2 3">CCFEE 5311</strain>
    </source>
</reference>
<proteinExistence type="predicted"/>
<dbReference type="OrthoDB" id="3509362at2759"/>
<dbReference type="STRING" id="329885.A0A4U0UB46"/>
<dbReference type="SUPFAM" id="SSF51735">
    <property type="entry name" value="NAD(P)-binding Rossmann-fold domains"/>
    <property type="match status" value="1"/>
</dbReference>
<dbReference type="Gene3D" id="3.40.50.720">
    <property type="entry name" value="NAD(P)-binding Rossmann-like Domain"/>
    <property type="match status" value="1"/>
</dbReference>
<dbReference type="SUPFAM" id="SSF50129">
    <property type="entry name" value="GroES-like"/>
    <property type="match status" value="1"/>
</dbReference>
<dbReference type="InterPro" id="IPR013154">
    <property type="entry name" value="ADH-like_N"/>
</dbReference>
<dbReference type="InterPro" id="IPR036291">
    <property type="entry name" value="NAD(P)-bd_dom_sf"/>
</dbReference>
<dbReference type="InterPro" id="IPR052711">
    <property type="entry name" value="Zinc_ADH-like"/>
</dbReference>
<dbReference type="SMART" id="SM00829">
    <property type="entry name" value="PKS_ER"/>
    <property type="match status" value="1"/>
</dbReference>
<dbReference type="GO" id="GO:0016491">
    <property type="term" value="F:oxidoreductase activity"/>
    <property type="evidence" value="ECO:0007669"/>
    <property type="project" value="InterPro"/>
</dbReference>
<dbReference type="CDD" id="cd08276">
    <property type="entry name" value="MDR7"/>
    <property type="match status" value="1"/>
</dbReference>
<dbReference type="Pfam" id="PF00107">
    <property type="entry name" value="ADH_zinc_N"/>
    <property type="match status" value="1"/>
</dbReference>
<dbReference type="Pfam" id="PF13602">
    <property type="entry name" value="ADH_zinc_N_2"/>
    <property type="match status" value="1"/>
</dbReference>
<evidence type="ECO:0000313" key="3">
    <source>
        <dbReference type="Proteomes" id="UP000310066"/>
    </source>
</evidence>
<dbReference type="Proteomes" id="UP000310066">
    <property type="component" value="Unassembled WGS sequence"/>
</dbReference>
<name>A0A4U0UB46_9PEZI</name>
<dbReference type="InterPro" id="IPR013149">
    <property type="entry name" value="ADH-like_C"/>
</dbReference>
<dbReference type="Gene3D" id="3.90.180.10">
    <property type="entry name" value="Medium-chain alcohol dehydrogenases, catalytic domain"/>
    <property type="match status" value="2"/>
</dbReference>
<dbReference type="PANTHER" id="PTHR45033:SF3">
    <property type="entry name" value="DEHYDROGENASE, PUTATIVE (AFU_ORTHOLOGUE AFUA_2G13270)-RELATED"/>
    <property type="match status" value="1"/>
</dbReference>
<feature type="domain" description="Enoyl reductase (ER)" evidence="1">
    <location>
        <begin position="9"/>
        <end position="283"/>
    </location>
</feature>
<dbReference type="AlphaFoldDB" id="A0A4U0UB46"/>
<sequence>MANQAWQLTAPGTITLNDLETPIPKPGPNQALVRIHAVALNPGDILLANFSDKYPVKAKLGQILATDGAGVVEEPGPDSIWKKGDRVVIHPSKWLSGPQENMTFDSFAGTTADGMLRRWLVWDDDRLFRAPSHLSLEEASTLFVAGVTAYRALFYGSFRPQPGMTVLTEGTGGVSCFAILFAKAAGMKVIATSSSDEKLEVARKLGADAKINYRKIPECQILGGALTIFGQAGSGSKEVSDEMSAFVEKHRLRPQIARVFEWEEADQALKAMERLEAPGKIVIRV</sequence>
<dbReference type="EMBL" id="NAJP01000089">
    <property type="protein sequence ID" value="TKA32643.1"/>
    <property type="molecule type" value="Genomic_DNA"/>
</dbReference>
<dbReference type="Pfam" id="PF08240">
    <property type="entry name" value="ADH_N"/>
    <property type="match status" value="1"/>
</dbReference>
<dbReference type="InterPro" id="IPR011032">
    <property type="entry name" value="GroES-like_sf"/>
</dbReference>
<comment type="caution">
    <text evidence="2">The sequence shown here is derived from an EMBL/GenBank/DDBJ whole genome shotgun (WGS) entry which is preliminary data.</text>
</comment>
<dbReference type="PANTHER" id="PTHR45033">
    <property type="match status" value="1"/>
</dbReference>
<evidence type="ECO:0000259" key="1">
    <source>
        <dbReference type="SMART" id="SM00829"/>
    </source>
</evidence>